<evidence type="ECO:0000256" key="5">
    <source>
        <dbReference type="ARBA" id="ARBA00022801"/>
    </source>
</evidence>
<evidence type="ECO:0000256" key="7">
    <source>
        <dbReference type="ARBA" id="ARBA00047740"/>
    </source>
</evidence>
<comment type="catalytic activity">
    <reaction evidence="7">
        <text>a 5'-end triphospho-ribonucleoside in mRNA + H2O = a 5'-end diphospho-ribonucleoside in mRNA + phosphate + H(+)</text>
        <dbReference type="Rhea" id="RHEA:67004"/>
        <dbReference type="Rhea" id="RHEA-COMP:17164"/>
        <dbReference type="Rhea" id="RHEA-COMP:17165"/>
        <dbReference type="ChEBI" id="CHEBI:15377"/>
        <dbReference type="ChEBI" id="CHEBI:15378"/>
        <dbReference type="ChEBI" id="CHEBI:43474"/>
        <dbReference type="ChEBI" id="CHEBI:167616"/>
        <dbReference type="ChEBI" id="CHEBI:167618"/>
        <dbReference type="EC" id="3.6.1.74"/>
    </reaction>
    <physiologicalReaction direction="left-to-right" evidence="7">
        <dbReference type="Rhea" id="RHEA:67005"/>
    </physiologicalReaction>
</comment>
<comment type="subcellular location">
    <subcellularLocation>
        <location evidence="2 8">Nucleus</location>
    </subcellularLocation>
</comment>
<comment type="subunit">
    <text evidence="8">Heterodimer. The mRNA-capping enzyme is composed of two separate chains alpha and beta, respectively a mRNA guanylyltransferase and an mRNA 5'-triphosphate monophosphatase.</text>
</comment>
<feature type="compositionally biased region" description="Polar residues" evidence="9">
    <location>
        <begin position="251"/>
        <end position="261"/>
    </location>
</feature>
<feature type="compositionally biased region" description="Polar residues" evidence="9">
    <location>
        <begin position="32"/>
        <end position="47"/>
    </location>
</feature>
<dbReference type="InterPro" id="IPR033469">
    <property type="entry name" value="CYTH-like_dom_sf"/>
</dbReference>
<comment type="similarity">
    <text evidence="3 8">Belongs to the fungal TPase family.</text>
</comment>
<feature type="region of interest" description="Disordered" evidence="9">
    <location>
        <begin position="1"/>
        <end position="474"/>
    </location>
</feature>
<dbReference type="AlphaFoldDB" id="A0A1V6T9B7"/>
<dbReference type="CDD" id="cd07470">
    <property type="entry name" value="CYTH-like_mRNA_RTPase"/>
    <property type="match status" value="1"/>
</dbReference>
<dbReference type="STRING" id="303698.A0A1V6T9B7"/>
<feature type="compositionally biased region" description="Polar residues" evidence="9">
    <location>
        <begin position="71"/>
        <end position="82"/>
    </location>
</feature>
<feature type="compositionally biased region" description="Polar residues" evidence="9">
    <location>
        <begin position="271"/>
        <end position="280"/>
    </location>
</feature>
<dbReference type="OrthoDB" id="272147at2759"/>
<gene>
    <name evidence="11" type="ORF">PENSTE_c010G08215</name>
</gene>
<feature type="compositionally biased region" description="Polar residues" evidence="9">
    <location>
        <begin position="289"/>
        <end position="299"/>
    </location>
</feature>
<dbReference type="GO" id="GO:0031533">
    <property type="term" value="C:mRNA capping enzyme complex"/>
    <property type="evidence" value="ECO:0007669"/>
    <property type="project" value="UniProtKB-UniRule"/>
</dbReference>
<keyword evidence="12" id="KW-1185">Reference proteome</keyword>
<comment type="function">
    <text evidence="8">First step of mRNA capping. Converts the 5'-triphosphate end of a nascent mRNA chain into a diphosphate end.</text>
</comment>
<dbReference type="Gene3D" id="3.20.100.10">
    <property type="entry name" value="mRNA triphosphatase Cet1-like"/>
    <property type="match status" value="1"/>
</dbReference>
<feature type="compositionally biased region" description="Polar residues" evidence="9">
    <location>
        <begin position="341"/>
        <end position="351"/>
    </location>
</feature>
<comment type="cofactor">
    <cofactor evidence="1 8">
        <name>Mg(2+)</name>
        <dbReference type="ChEBI" id="CHEBI:18420"/>
    </cofactor>
</comment>
<evidence type="ECO:0000313" key="12">
    <source>
        <dbReference type="Proteomes" id="UP000191285"/>
    </source>
</evidence>
<evidence type="ECO:0000256" key="9">
    <source>
        <dbReference type="SAM" id="MobiDB-lite"/>
    </source>
</evidence>
<proteinExistence type="inferred from homology"/>
<accession>A0A1V6T9B7</accession>
<evidence type="ECO:0000256" key="4">
    <source>
        <dbReference type="ARBA" id="ARBA00022664"/>
    </source>
</evidence>
<dbReference type="InterPro" id="IPR040343">
    <property type="entry name" value="Cet1/Ctl1"/>
</dbReference>
<evidence type="ECO:0000256" key="3">
    <source>
        <dbReference type="ARBA" id="ARBA00006345"/>
    </source>
</evidence>
<name>A0A1V6T9B7_9EURO</name>
<feature type="domain" description="mRNA triphosphatase Cet1-like" evidence="10">
    <location>
        <begin position="491"/>
        <end position="734"/>
    </location>
</feature>
<dbReference type="InterPro" id="IPR037009">
    <property type="entry name" value="mRNA_triPase_Cet1_sf"/>
</dbReference>
<dbReference type="InterPro" id="IPR004206">
    <property type="entry name" value="mRNA_triPase_Cet1"/>
</dbReference>
<keyword evidence="5 8" id="KW-0378">Hydrolase</keyword>
<dbReference type="GO" id="GO:0006370">
    <property type="term" value="P:7-methylguanosine mRNA capping"/>
    <property type="evidence" value="ECO:0007669"/>
    <property type="project" value="UniProtKB-UniRule"/>
</dbReference>
<comment type="caution">
    <text evidence="11">The sequence shown here is derived from an EMBL/GenBank/DDBJ whole genome shotgun (WGS) entry which is preliminary data.</text>
</comment>
<evidence type="ECO:0000256" key="8">
    <source>
        <dbReference type="RuleBase" id="RU367053"/>
    </source>
</evidence>
<evidence type="ECO:0000256" key="2">
    <source>
        <dbReference type="ARBA" id="ARBA00004123"/>
    </source>
</evidence>
<dbReference type="EMBL" id="MLKD01000010">
    <property type="protein sequence ID" value="OQE22510.1"/>
    <property type="molecule type" value="Genomic_DNA"/>
</dbReference>
<keyword evidence="8" id="KW-0506">mRNA capping</keyword>
<dbReference type="PANTHER" id="PTHR28118">
    <property type="entry name" value="POLYNUCLEOTIDE 5'-TRIPHOSPHATASE-RELATED"/>
    <property type="match status" value="1"/>
</dbReference>
<dbReference type="Pfam" id="PF02940">
    <property type="entry name" value="mRNA_triPase"/>
    <property type="match status" value="1"/>
</dbReference>
<feature type="compositionally biased region" description="Polar residues" evidence="9">
    <location>
        <begin position="147"/>
        <end position="162"/>
    </location>
</feature>
<evidence type="ECO:0000259" key="10">
    <source>
        <dbReference type="Pfam" id="PF02940"/>
    </source>
</evidence>
<dbReference type="EC" id="3.6.1.74" evidence="8"/>
<evidence type="ECO:0000256" key="6">
    <source>
        <dbReference type="ARBA" id="ARBA00023242"/>
    </source>
</evidence>
<dbReference type="FunFam" id="3.20.100.10:FF:000002">
    <property type="entry name" value="mRNA capping nucleoside-triphosphatase, putative"/>
    <property type="match status" value="1"/>
</dbReference>
<feature type="compositionally biased region" description="Polar residues" evidence="9">
    <location>
        <begin position="1"/>
        <end position="12"/>
    </location>
</feature>
<organism evidence="11 12">
    <name type="scientific">Penicillium steckii</name>
    <dbReference type="NCBI Taxonomy" id="303698"/>
    <lineage>
        <taxon>Eukaryota</taxon>
        <taxon>Fungi</taxon>
        <taxon>Dikarya</taxon>
        <taxon>Ascomycota</taxon>
        <taxon>Pezizomycotina</taxon>
        <taxon>Eurotiomycetes</taxon>
        <taxon>Eurotiomycetidae</taxon>
        <taxon>Eurotiales</taxon>
        <taxon>Aspergillaceae</taxon>
        <taxon>Penicillium</taxon>
    </lineage>
</organism>
<sequence length="774" mass="83762">MDLRTIMNTDGGASNRPPASQSSSPPTESSSVHQQRAQNAFTEYSNRPPQPPQHHPSHASPDRAASYSGPVHSSSPYQQFNTGPPPLNTAIPPQRSQSPSHVSTPYAPGARDPYGASAYNSHSQHAAGPLASPYTPQQPMSAGPQAPEQQSYFAQQRSQSLHSVMVNPRAPAETFPNKESPSSASQPPPPHQFSPSAHRSVPGTPLGPPPNLASRQSPSSARPPSSGHDSSHNSLSSPRQIQDTHMRDLSQTHSPSAQRQFSPGPRPSESLPPSHSTVKQETFKHTPPQAASRQNSTAAPSDAAGGILPRSSEDRKWNESPTTPFGSAPGSDARVSPIATAHSQLNSSPSGQKGGSHPLKMEVDHTPTTRVSSQPPKAKRRRYNEPPIYAQRSARTKGKCPVIPNPQPVVPKHARASLQDSWAARRRSSTAGPPPPSANSSRQARTPGAAPSISNGPPPPAPSAQPVAPSPAQEGALGIWEPSITGFIPHEEITHELCDFLFRNVVARNDVGAGPAGAAAVGSGAIIEVEAKLGRIIDQDRRDRLHLPIKTEAIINRDSAAFRTSFESNMTVEQHRAYNNFLNETVKASMTPPRVQLSYAHKKERDTFYEISPEELPPVIRSNLNPRHKPKVRVTTDQNTGEVLAKIVKCRVADMDVYSPRTPFDWRVSVNLEMEYGGDIRNLPVVDASKGGRGERNKDRMSYRHLAYQVDLTQVARADSAMKNEFDHELEIEISGAELKRQGQLAAAGDPKNQYEELVKGFVDNIRVLARVKS</sequence>
<evidence type="ECO:0000256" key="1">
    <source>
        <dbReference type="ARBA" id="ARBA00001946"/>
    </source>
</evidence>
<dbReference type="Proteomes" id="UP000191285">
    <property type="component" value="Unassembled WGS sequence"/>
</dbReference>
<dbReference type="GO" id="GO:0140818">
    <property type="term" value="F:mRNA 5'-triphosphate monophosphatase activity"/>
    <property type="evidence" value="ECO:0007669"/>
    <property type="project" value="UniProtKB-EC"/>
</dbReference>
<dbReference type="GO" id="GO:0004651">
    <property type="term" value="F:polynucleotide 5'-phosphatase activity"/>
    <property type="evidence" value="ECO:0007669"/>
    <property type="project" value="UniProtKB-UniRule"/>
</dbReference>
<evidence type="ECO:0000313" key="11">
    <source>
        <dbReference type="EMBL" id="OQE22510.1"/>
    </source>
</evidence>
<feature type="compositionally biased region" description="Polar residues" evidence="9">
    <location>
        <begin position="94"/>
        <end position="103"/>
    </location>
</feature>
<dbReference type="PANTHER" id="PTHR28118:SF1">
    <property type="entry name" value="POLYNUCLEOTIDE 5'-TRIPHOSPHATASE CTL1-RELATED"/>
    <property type="match status" value="1"/>
</dbReference>
<feature type="compositionally biased region" description="Low complexity" evidence="9">
    <location>
        <begin position="213"/>
        <end position="238"/>
    </location>
</feature>
<protein>
    <recommendedName>
        <fullName evidence="8">mRNA-capping enzyme subunit beta</fullName>
        <ecNumber evidence="8">3.6.1.74</ecNumber>
    </recommendedName>
    <alternativeName>
        <fullName evidence="8">mRNA 5'-phosphatase</fullName>
    </alternativeName>
    <alternativeName>
        <fullName evidence="8">mRNA 5'-triphosphate monophosphatase</fullName>
    </alternativeName>
</protein>
<dbReference type="SUPFAM" id="SSF55154">
    <property type="entry name" value="CYTH-like phosphatases"/>
    <property type="match status" value="1"/>
</dbReference>
<keyword evidence="4 8" id="KW-0507">mRNA processing</keyword>
<keyword evidence="6 8" id="KW-0539">Nucleus</keyword>
<reference evidence="12" key="1">
    <citation type="journal article" date="2017" name="Nat. Microbiol.">
        <title>Global analysis of biosynthetic gene clusters reveals vast potential of secondary metabolite production in Penicillium species.</title>
        <authorList>
            <person name="Nielsen J.C."/>
            <person name="Grijseels S."/>
            <person name="Prigent S."/>
            <person name="Ji B."/>
            <person name="Dainat J."/>
            <person name="Nielsen K.F."/>
            <person name="Frisvad J.C."/>
            <person name="Workman M."/>
            <person name="Nielsen J."/>
        </authorList>
    </citation>
    <scope>NUCLEOTIDE SEQUENCE [LARGE SCALE GENOMIC DNA]</scope>
    <source>
        <strain evidence="12">IBT 24891</strain>
    </source>
</reference>
<feature type="compositionally biased region" description="Low complexity" evidence="9">
    <location>
        <begin position="14"/>
        <end position="31"/>
    </location>
</feature>